<dbReference type="EMBL" id="MSFN02000008">
    <property type="protein sequence ID" value="PTU18020.1"/>
    <property type="molecule type" value="Genomic_DNA"/>
</dbReference>
<dbReference type="RefSeq" id="XP_040749412.1">
    <property type="nucleotide sequence ID" value="XM_040892905.1"/>
</dbReference>
<evidence type="ECO:0000313" key="2">
    <source>
        <dbReference type="Proteomes" id="UP000244073"/>
    </source>
</evidence>
<protein>
    <submittedName>
        <fullName evidence="1">Uncharacterized protein</fullName>
    </submittedName>
</protein>
<sequence length="203" mass="21886">MQFNIHNPLLANSGYSCWTFTFAGEEAPPANILDKTLSVQIPVLRQEDLEQPESESSEGASPGHTAMTNAGIAYTLQYVFYSGLPSRLLGLQWAVFARKVGVATKQSGCRQVLLHNGNVLDTAFNLVGIGIRMAQSLNLEQNPAAPGESNAQEIALSSRIWWTFDPPGCSLLPTLGEAVQDGDCFYAGLVIGCLATTPRLSRE</sequence>
<dbReference type="VEuPathDB" id="FungiDB:P175DRAFT_0345926"/>
<proteinExistence type="predicted"/>
<name>A0A2T5LP07_9EURO</name>
<reference evidence="1 2" key="1">
    <citation type="journal article" date="2018" name="Proc. Natl. Acad. Sci. U.S.A.">
        <title>Linking secondary metabolites to gene clusters through genome sequencing of six diverse Aspergillus species.</title>
        <authorList>
            <person name="Kaerboelling I."/>
            <person name="Vesth T.C."/>
            <person name="Frisvad J.C."/>
            <person name="Nybo J.L."/>
            <person name="Theobald S."/>
            <person name="Kuo A."/>
            <person name="Bowyer P."/>
            <person name="Matsuda Y."/>
            <person name="Mondo S."/>
            <person name="Lyhne E.K."/>
            <person name="Kogle M.E."/>
            <person name="Clum A."/>
            <person name="Lipzen A."/>
            <person name="Salamov A."/>
            <person name="Ngan C.Y."/>
            <person name="Daum C."/>
            <person name="Chiniquy J."/>
            <person name="Barry K."/>
            <person name="LaButti K."/>
            <person name="Haridas S."/>
            <person name="Simmons B.A."/>
            <person name="Magnuson J.K."/>
            <person name="Mortensen U.H."/>
            <person name="Larsen T.O."/>
            <person name="Grigoriev I.V."/>
            <person name="Baker S.E."/>
            <person name="Andersen M.R."/>
        </authorList>
    </citation>
    <scope>NUCLEOTIDE SEQUENCE [LARGE SCALE GENOMIC DNA]</scope>
    <source>
        <strain evidence="1 2">IBT 24754</strain>
    </source>
</reference>
<gene>
    <name evidence="1" type="ORF">P175DRAFT_0345926</name>
</gene>
<accession>A0A2T5LP07</accession>
<organism evidence="1 2">
    <name type="scientific">Aspergillus ochraceoroseus IBT 24754</name>
    <dbReference type="NCBI Taxonomy" id="1392256"/>
    <lineage>
        <taxon>Eukaryota</taxon>
        <taxon>Fungi</taxon>
        <taxon>Dikarya</taxon>
        <taxon>Ascomycota</taxon>
        <taxon>Pezizomycotina</taxon>
        <taxon>Eurotiomycetes</taxon>
        <taxon>Eurotiomycetidae</taxon>
        <taxon>Eurotiales</taxon>
        <taxon>Aspergillaceae</taxon>
        <taxon>Aspergillus</taxon>
        <taxon>Aspergillus subgen. Nidulantes</taxon>
    </lineage>
</organism>
<dbReference type="CDD" id="cd12148">
    <property type="entry name" value="fungal_TF_MHR"/>
    <property type="match status" value="1"/>
</dbReference>
<evidence type="ECO:0000313" key="1">
    <source>
        <dbReference type="EMBL" id="PTU18020.1"/>
    </source>
</evidence>
<dbReference type="GeneID" id="63809787"/>
<dbReference type="AlphaFoldDB" id="A0A2T5LP07"/>
<dbReference type="OrthoDB" id="2283488at2759"/>
<comment type="caution">
    <text evidence="1">The sequence shown here is derived from an EMBL/GenBank/DDBJ whole genome shotgun (WGS) entry which is preliminary data.</text>
</comment>
<dbReference type="Proteomes" id="UP000244073">
    <property type="component" value="Unassembled WGS sequence"/>
</dbReference>